<dbReference type="OrthoDB" id="6762048at2759"/>
<reference evidence="3" key="1">
    <citation type="submission" date="2022-01" db="EMBL/GenBank/DDBJ databases">
        <authorList>
            <person name="King R."/>
        </authorList>
    </citation>
    <scope>NUCLEOTIDE SEQUENCE</scope>
</reference>
<organism evidence="3 4">
    <name type="scientific">Ceutorhynchus assimilis</name>
    <name type="common">cabbage seed weevil</name>
    <dbReference type="NCBI Taxonomy" id="467358"/>
    <lineage>
        <taxon>Eukaryota</taxon>
        <taxon>Metazoa</taxon>
        <taxon>Ecdysozoa</taxon>
        <taxon>Arthropoda</taxon>
        <taxon>Hexapoda</taxon>
        <taxon>Insecta</taxon>
        <taxon>Pterygota</taxon>
        <taxon>Neoptera</taxon>
        <taxon>Endopterygota</taxon>
        <taxon>Coleoptera</taxon>
        <taxon>Polyphaga</taxon>
        <taxon>Cucujiformia</taxon>
        <taxon>Curculionidae</taxon>
        <taxon>Ceutorhynchinae</taxon>
        <taxon>Ceutorhynchus</taxon>
    </lineage>
</organism>
<dbReference type="Proteomes" id="UP001152799">
    <property type="component" value="Chromosome 6"/>
</dbReference>
<keyword evidence="1" id="KW-0472">Membrane</keyword>
<feature type="chain" id="PRO_5040179896" evidence="2">
    <location>
        <begin position="20"/>
        <end position="206"/>
    </location>
</feature>
<protein>
    <submittedName>
        <fullName evidence="3">Uncharacterized protein</fullName>
    </submittedName>
</protein>
<feature type="signal peptide" evidence="2">
    <location>
        <begin position="1"/>
        <end position="19"/>
    </location>
</feature>
<evidence type="ECO:0000256" key="2">
    <source>
        <dbReference type="SAM" id="SignalP"/>
    </source>
</evidence>
<proteinExistence type="predicted"/>
<name>A0A9N9MZR9_9CUCU</name>
<keyword evidence="2" id="KW-0732">Signal</keyword>
<sequence length="206" mass="23917">MHFFLKFISVIAFSVCVHASIPDLATNESFSLEEEQNFRPPHFTLPIYKATLVNDKIAFLDGPVIMDNANDGMYFIITSDNYEDYSIHLADTNKTIQKELQLEMISSLPLTREFDVIILEALDEDLVPVSRTTVLLFNSDMSFDMYRMTFKVDSQEYIILNFFYFKCFLTLLTVTGLLILFIELHEIVKNVKAARKNHKYQTLENI</sequence>
<evidence type="ECO:0000256" key="1">
    <source>
        <dbReference type="SAM" id="Phobius"/>
    </source>
</evidence>
<accession>A0A9N9MZR9</accession>
<keyword evidence="4" id="KW-1185">Reference proteome</keyword>
<dbReference type="EMBL" id="OU892282">
    <property type="protein sequence ID" value="CAG9770945.1"/>
    <property type="molecule type" value="Genomic_DNA"/>
</dbReference>
<evidence type="ECO:0000313" key="3">
    <source>
        <dbReference type="EMBL" id="CAG9770945.1"/>
    </source>
</evidence>
<feature type="transmembrane region" description="Helical" evidence="1">
    <location>
        <begin position="157"/>
        <end position="182"/>
    </location>
</feature>
<keyword evidence="1" id="KW-1133">Transmembrane helix</keyword>
<dbReference type="AlphaFoldDB" id="A0A9N9MZR9"/>
<evidence type="ECO:0000313" key="4">
    <source>
        <dbReference type="Proteomes" id="UP001152799"/>
    </source>
</evidence>
<gene>
    <name evidence="3" type="ORF">CEUTPL_LOCUS11387</name>
</gene>
<keyword evidence="1" id="KW-0812">Transmembrane</keyword>